<accession>A0ABR2HZC9</accession>
<evidence type="ECO:0000256" key="1">
    <source>
        <dbReference type="SAM" id="MobiDB-lite"/>
    </source>
</evidence>
<reference evidence="3 4" key="1">
    <citation type="journal article" date="2024" name="IMA Fungus">
        <title>Apiospora arundinis, a panoply of carbohydrate-active enzymes and secondary metabolites.</title>
        <authorList>
            <person name="Sorensen T."/>
            <person name="Petersen C."/>
            <person name="Muurmann A.T."/>
            <person name="Christiansen J.V."/>
            <person name="Brundto M.L."/>
            <person name="Overgaard C.K."/>
            <person name="Boysen A.T."/>
            <person name="Wollenberg R.D."/>
            <person name="Larsen T.O."/>
            <person name="Sorensen J.L."/>
            <person name="Nielsen K.L."/>
            <person name="Sondergaard T.E."/>
        </authorList>
    </citation>
    <scope>NUCLEOTIDE SEQUENCE [LARGE SCALE GENOMIC DNA]</scope>
    <source>
        <strain evidence="3 4">AAU 773</strain>
    </source>
</reference>
<feature type="compositionally biased region" description="Polar residues" evidence="1">
    <location>
        <begin position="356"/>
        <end position="365"/>
    </location>
</feature>
<comment type="caution">
    <text evidence="3">The sequence shown here is derived from an EMBL/GenBank/DDBJ whole genome shotgun (WGS) entry which is preliminary data.</text>
</comment>
<organism evidence="3 4">
    <name type="scientific">Apiospora arundinis</name>
    <dbReference type="NCBI Taxonomy" id="335852"/>
    <lineage>
        <taxon>Eukaryota</taxon>
        <taxon>Fungi</taxon>
        <taxon>Dikarya</taxon>
        <taxon>Ascomycota</taxon>
        <taxon>Pezizomycotina</taxon>
        <taxon>Sordariomycetes</taxon>
        <taxon>Xylariomycetidae</taxon>
        <taxon>Amphisphaeriales</taxon>
        <taxon>Apiosporaceae</taxon>
        <taxon>Apiospora</taxon>
    </lineage>
</organism>
<dbReference type="Proteomes" id="UP001390339">
    <property type="component" value="Unassembled WGS sequence"/>
</dbReference>
<dbReference type="SUPFAM" id="SSF56112">
    <property type="entry name" value="Protein kinase-like (PK-like)"/>
    <property type="match status" value="1"/>
</dbReference>
<evidence type="ECO:0000313" key="4">
    <source>
        <dbReference type="Proteomes" id="UP001390339"/>
    </source>
</evidence>
<feature type="region of interest" description="Disordered" evidence="1">
    <location>
        <begin position="356"/>
        <end position="378"/>
    </location>
</feature>
<sequence length="378" mass="41950">MHIIIPPLVAASPALFIAVLSLFLPGKPTQKTLDDHAKAILGGTSVRPVELQGSLSYTVVVTTEKIVSFRVSEQGLGGELDRLAAEIHGDLAPEATNYGMIGNGEEEAKDAGQSLHVVSMPYLPGKAYYEVNWNMPLEDKGALKRQLNFNIHLARYFARVWKNPQPVAESELQAQRVFLLGKLAILKQKPQFDYLKPHLDELEGEGGIEYLFSQNYPQTLAHDDLSPTNVLVDEETFAIQGIIDWSLAKVAPFGWDYFAVRKFNGIAGNENWTDYSDRPLLDKSFWEEFFGLTEISDAKKQAKLKHDAILATKLATIMHYCFCKTLSGTPVDFVHPEPPCYVDGWLGTSSWDDVVQPSTDDSVQPPTKVGPVTNKTES</sequence>
<dbReference type="EMBL" id="JAPCWZ010000007">
    <property type="protein sequence ID" value="KAK8855419.1"/>
    <property type="molecule type" value="Genomic_DNA"/>
</dbReference>
<proteinExistence type="predicted"/>
<gene>
    <name evidence="3" type="ORF">PGQ11_011331</name>
</gene>
<feature type="domain" description="Aminoglycoside phosphotransferase" evidence="2">
    <location>
        <begin position="111"/>
        <end position="260"/>
    </location>
</feature>
<dbReference type="Gene3D" id="3.90.1200.10">
    <property type="match status" value="1"/>
</dbReference>
<keyword evidence="4" id="KW-1185">Reference proteome</keyword>
<dbReference type="Pfam" id="PF01636">
    <property type="entry name" value="APH"/>
    <property type="match status" value="1"/>
</dbReference>
<protein>
    <submittedName>
        <fullName evidence="3">Aminoglycoside phosphotransferase protein</fullName>
    </submittedName>
</protein>
<name>A0ABR2HZC9_9PEZI</name>
<evidence type="ECO:0000259" key="2">
    <source>
        <dbReference type="Pfam" id="PF01636"/>
    </source>
</evidence>
<evidence type="ECO:0000313" key="3">
    <source>
        <dbReference type="EMBL" id="KAK8855419.1"/>
    </source>
</evidence>
<dbReference type="InterPro" id="IPR011009">
    <property type="entry name" value="Kinase-like_dom_sf"/>
</dbReference>
<dbReference type="InterPro" id="IPR002575">
    <property type="entry name" value="Aminoglycoside_PTrfase"/>
</dbReference>